<feature type="region of interest" description="Disordered" evidence="1">
    <location>
        <begin position="51"/>
        <end position="75"/>
    </location>
</feature>
<gene>
    <name evidence="2" type="ORF">JNB62_13145</name>
</gene>
<dbReference type="RefSeq" id="WP_220301359.1">
    <property type="nucleotide sequence ID" value="NZ_JAEUAW010000010.1"/>
</dbReference>
<accession>A0ABS7HNV3</accession>
<proteinExistence type="predicted"/>
<evidence type="ECO:0000313" key="2">
    <source>
        <dbReference type="EMBL" id="MBW9094636.1"/>
    </source>
</evidence>
<evidence type="ECO:0000256" key="1">
    <source>
        <dbReference type="SAM" id="MobiDB-lite"/>
    </source>
</evidence>
<organism evidence="2 3">
    <name type="scientific">Microbacterium jejuense</name>
    <dbReference type="NCBI Taxonomy" id="1263637"/>
    <lineage>
        <taxon>Bacteria</taxon>
        <taxon>Bacillati</taxon>
        <taxon>Actinomycetota</taxon>
        <taxon>Actinomycetes</taxon>
        <taxon>Micrococcales</taxon>
        <taxon>Microbacteriaceae</taxon>
        <taxon>Microbacterium</taxon>
    </lineage>
</organism>
<dbReference type="Proteomes" id="UP001196843">
    <property type="component" value="Unassembled WGS sequence"/>
</dbReference>
<feature type="compositionally biased region" description="Low complexity" evidence="1">
    <location>
        <begin position="59"/>
        <end position="75"/>
    </location>
</feature>
<name>A0ABS7HNV3_9MICO</name>
<protein>
    <recommendedName>
        <fullName evidence="4">Transcriptional regulator</fullName>
    </recommendedName>
</protein>
<evidence type="ECO:0008006" key="4">
    <source>
        <dbReference type="Google" id="ProtNLM"/>
    </source>
</evidence>
<dbReference type="EMBL" id="JAEUAW010000010">
    <property type="protein sequence ID" value="MBW9094636.1"/>
    <property type="molecule type" value="Genomic_DNA"/>
</dbReference>
<evidence type="ECO:0000313" key="3">
    <source>
        <dbReference type="Proteomes" id="UP001196843"/>
    </source>
</evidence>
<keyword evidence="3" id="KW-1185">Reference proteome</keyword>
<sequence length="75" mass="8037">MAESKKPADKEFAGNQRKEYLDGLKVELAGYKRYGNKEREADVLAEIKRVTGGRGNAQSAKAPTSNAASTPPAQA</sequence>
<reference evidence="2 3" key="1">
    <citation type="journal article" date="2021" name="MBio">
        <title>Poor Competitiveness of Bradyrhizobium in Pigeon Pea Root Colonization in Indian Soils.</title>
        <authorList>
            <person name="Chalasani D."/>
            <person name="Basu A."/>
            <person name="Pullabhotla S.V.S.R.N."/>
            <person name="Jorrin B."/>
            <person name="Neal A.L."/>
            <person name="Poole P.S."/>
            <person name="Podile A.R."/>
            <person name="Tkacz A."/>
        </authorList>
    </citation>
    <scope>NUCLEOTIDE SEQUENCE [LARGE SCALE GENOMIC DNA]</scope>
    <source>
        <strain evidence="2 3">HU14</strain>
    </source>
</reference>
<comment type="caution">
    <text evidence="2">The sequence shown here is derived from an EMBL/GenBank/DDBJ whole genome shotgun (WGS) entry which is preliminary data.</text>
</comment>